<evidence type="ECO:0000256" key="1">
    <source>
        <dbReference type="SAM" id="Phobius"/>
    </source>
</evidence>
<organism evidence="3 4">
    <name type="scientific">Meiothermus granaticius NBRC 107808</name>
    <dbReference type="NCBI Taxonomy" id="1227551"/>
    <lineage>
        <taxon>Bacteria</taxon>
        <taxon>Thermotogati</taxon>
        <taxon>Deinococcota</taxon>
        <taxon>Deinococci</taxon>
        <taxon>Thermales</taxon>
        <taxon>Thermaceae</taxon>
        <taxon>Meiothermus</taxon>
    </lineage>
</organism>
<accession>A0A399F771</accession>
<feature type="domain" description="GGDEF" evidence="2">
    <location>
        <begin position="217"/>
        <end position="346"/>
    </location>
</feature>
<evidence type="ECO:0000313" key="3">
    <source>
        <dbReference type="EMBL" id="RIH91943.1"/>
    </source>
</evidence>
<dbReference type="InterPro" id="IPR050469">
    <property type="entry name" value="Diguanylate_Cyclase"/>
</dbReference>
<gene>
    <name evidence="3" type="primary">pleD_2</name>
    <name evidence="3" type="ORF">Mgrana_02124</name>
</gene>
<dbReference type="PANTHER" id="PTHR45138">
    <property type="entry name" value="REGULATORY COMPONENTS OF SENSORY TRANSDUCTION SYSTEM"/>
    <property type="match status" value="1"/>
</dbReference>
<dbReference type="Proteomes" id="UP000266178">
    <property type="component" value="Unassembled WGS sequence"/>
</dbReference>
<evidence type="ECO:0000259" key="2">
    <source>
        <dbReference type="PROSITE" id="PS50887"/>
    </source>
</evidence>
<dbReference type="EMBL" id="QWLB01000028">
    <property type="protein sequence ID" value="RIH91943.1"/>
    <property type="molecule type" value="Genomic_DNA"/>
</dbReference>
<dbReference type="OrthoDB" id="9759607at2"/>
<dbReference type="Pfam" id="PF00990">
    <property type="entry name" value="GGDEF"/>
    <property type="match status" value="1"/>
</dbReference>
<evidence type="ECO:0000313" key="4">
    <source>
        <dbReference type="Proteomes" id="UP000266178"/>
    </source>
</evidence>
<feature type="transmembrane region" description="Helical" evidence="1">
    <location>
        <begin position="69"/>
        <end position="89"/>
    </location>
</feature>
<protein>
    <submittedName>
        <fullName evidence="3">Response regulator PleD</fullName>
    </submittedName>
</protein>
<dbReference type="GO" id="GO:0005886">
    <property type="term" value="C:plasma membrane"/>
    <property type="evidence" value="ECO:0007669"/>
    <property type="project" value="TreeGrafter"/>
</dbReference>
<proteinExistence type="predicted"/>
<reference evidence="3 4" key="1">
    <citation type="submission" date="2018-08" db="EMBL/GenBank/DDBJ databases">
        <title>Meiothermus granaticius genome AF-68 sequencing project.</title>
        <authorList>
            <person name="Da Costa M.S."/>
            <person name="Albuquerque L."/>
            <person name="Raposo P."/>
            <person name="Froufe H.J.C."/>
            <person name="Barroso C.S."/>
            <person name="Egas C."/>
        </authorList>
    </citation>
    <scope>NUCLEOTIDE SEQUENCE [LARGE SCALE GENOMIC DNA]</scope>
    <source>
        <strain evidence="3 4">AF-68</strain>
    </source>
</reference>
<dbReference type="NCBIfam" id="TIGR00254">
    <property type="entry name" value="GGDEF"/>
    <property type="match status" value="1"/>
</dbReference>
<dbReference type="SMART" id="SM00267">
    <property type="entry name" value="GGDEF"/>
    <property type="match status" value="1"/>
</dbReference>
<feature type="transmembrane region" description="Helical" evidence="1">
    <location>
        <begin position="124"/>
        <end position="145"/>
    </location>
</feature>
<feature type="transmembrane region" description="Helical" evidence="1">
    <location>
        <begin position="157"/>
        <end position="176"/>
    </location>
</feature>
<dbReference type="InterPro" id="IPR029787">
    <property type="entry name" value="Nucleotide_cyclase"/>
</dbReference>
<dbReference type="GO" id="GO:0052621">
    <property type="term" value="F:diguanylate cyclase activity"/>
    <property type="evidence" value="ECO:0007669"/>
    <property type="project" value="TreeGrafter"/>
</dbReference>
<keyword evidence="4" id="KW-1185">Reference proteome</keyword>
<keyword evidence="1" id="KW-0472">Membrane</keyword>
<comment type="caution">
    <text evidence="3">The sequence shown here is derived from an EMBL/GenBank/DDBJ whole genome shotgun (WGS) entry which is preliminary data.</text>
</comment>
<name>A0A399F771_9DEIN</name>
<dbReference type="GO" id="GO:0043709">
    <property type="term" value="P:cell adhesion involved in single-species biofilm formation"/>
    <property type="evidence" value="ECO:0007669"/>
    <property type="project" value="TreeGrafter"/>
</dbReference>
<keyword evidence="1" id="KW-1133">Transmembrane helix</keyword>
<dbReference type="CDD" id="cd01949">
    <property type="entry name" value="GGDEF"/>
    <property type="match status" value="1"/>
</dbReference>
<dbReference type="FunFam" id="3.30.70.270:FF:000001">
    <property type="entry name" value="Diguanylate cyclase domain protein"/>
    <property type="match status" value="1"/>
</dbReference>
<feature type="transmembrane region" description="Helical" evidence="1">
    <location>
        <begin position="16"/>
        <end position="32"/>
    </location>
</feature>
<dbReference type="SUPFAM" id="SSF55073">
    <property type="entry name" value="Nucleotide cyclase"/>
    <property type="match status" value="1"/>
</dbReference>
<dbReference type="GO" id="GO:1902201">
    <property type="term" value="P:negative regulation of bacterial-type flagellum-dependent cell motility"/>
    <property type="evidence" value="ECO:0007669"/>
    <property type="project" value="TreeGrafter"/>
</dbReference>
<sequence length="348" mass="38557">MFGLSTHTLENHRRRIILIMMPVGALACLLGRELSHQLNLFDLVFEPLLAALLGLLTLLMGFRWVSLRFVEAGLVCIVALYQLLGLAYFSVKGDLFQVGLSATAMWFPVLYALAYLVMSPGGAAAFSLGYFILALLALPLGWAFGHRFNGSVVNSVVQFYLVNLVYLALIGFYARYQREHDRLKRLAHSDPLTGLANRRRAEELIALELIRSTRYGQPFSVLVLDLDHFKQVNDRYGHAVGDQVLREVGFRLSKALRESDVLARWGGEEFLVFAPNTDLQQAQALAERLSQALSSKALWNDLTVSASIGVATAQPGDTVEELVSRADRAMYEAKAQGRNRIALQSVGG</sequence>
<keyword evidence="1" id="KW-0812">Transmembrane</keyword>
<dbReference type="PROSITE" id="PS50887">
    <property type="entry name" value="GGDEF"/>
    <property type="match status" value="1"/>
</dbReference>
<dbReference type="AlphaFoldDB" id="A0A399F771"/>
<dbReference type="InterPro" id="IPR043128">
    <property type="entry name" value="Rev_trsase/Diguanyl_cyclase"/>
</dbReference>
<feature type="transmembrane region" description="Helical" evidence="1">
    <location>
        <begin position="44"/>
        <end position="62"/>
    </location>
</feature>
<dbReference type="RefSeq" id="WP_119357594.1">
    <property type="nucleotide sequence ID" value="NZ_BJXM01000010.1"/>
</dbReference>
<dbReference type="InterPro" id="IPR000160">
    <property type="entry name" value="GGDEF_dom"/>
</dbReference>
<feature type="transmembrane region" description="Helical" evidence="1">
    <location>
        <begin position="95"/>
        <end position="117"/>
    </location>
</feature>
<dbReference type="PANTHER" id="PTHR45138:SF9">
    <property type="entry name" value="DIGUANYLATE CYCLASE DGCM-RELATED"/>
    <property type="match status" value="1"/>
</dbReference>
<dbReference type="Gene3D" id="3.30.70.270">
    <property type="match status" value="1"/>
</dbReference>